<reference evidence="3" key="1">
    <citation type="submission" date="2011-12" db="EMBL/GenBank/DDBJ databases">
        <title>The complete genome of chromosome of Sulfobacillus acidophilus DSM 10332.</title>
        <authorList>
            <person name="Lucas S."/>
            <person name="Han J."/>
            <person name="Lapidus A."/>
            <person name="Bruce D."/>
            <person name="Goodwin L."/>
            <person name="Pitluck S."/>
            <person name="Peters L."/>
            <person name="Kyrpides N."/>
            <person name="Mavromatis K."/>
            <person name="Ivanova N."/>
            <person name="Mikhailova N."/>
            <person name="Chertkov O."/>
            <person name="Saunders E."/>
            <person name="Detter J.C."/>
            <person name="Tapia R."/>
            <person name="Han C."/>
            <person name="Land M."/>
            <person name="Hauser L."/>
            <person name="Markowitz V."/>
            <person name="Cheng J.-F."/>
            <person name="Hugenholtz P."/>
            <person name="Woyke T."/>
            <person name="Wu D."/>
            <person name="Pukall R."/>
            <person name="Gehrich-Schroeter G."/>
            <person name="Schneider S."/>
            <person name="Klenk H.-P."/>
            <person name="Eisen J.A."/>
        </authorList>
    </citation>
    <scope>NUCLEOTIDE SEQUENCE [LARGE SCALE GENOMIC DNA]</scope>
    <source>
        <strain evidence="3">ATCC 700253 / DSM 10332 / NAL</strain>
    </source>
</reference>
<keyword evidence="1" id="KW-0812">Transmembrane</keyword>
<reference evidence="2 3" key="2">
    <citation type="journal article" date="2012" name="Stand. Genomic Sci.">
        <title>Complete genome sequence of the moderately thermophilic mineral-sulfide-oxidizing firmicute Sulfobacillus acidophilus type strain (NAL(T)).</title>
        <authorList>
            <person name="Anderson I."/>
            <person name="Chertkov O."/>
            <person name="Chen A."/>
            <person name="Saunders E."/>
            <person name="Lapidus A."/>
            <person name="Nolan M."/>
            <person name="Lucas S."/>
            <person name="Hammon N."/>
            <person name="Deshpande S."/>
            <person name="Cheng J.F."/>
            <person name="Han C."/>
            <person name="Tapia R."/>
            <person name="Goodwin L.A."/>
            <person name="Pitluck S."/>
            <person name="Liolios K."/>
            <person name="Pagani I."/>
            <person name="Ivanova N."/>
            <person name="Mikhailova N."/>
            <person name="Pati A."/>
            <person name="Palaniappan K."/>
            <person name="Land M."/>
            <person name="Pan C."/>
            <person name="Rohde M."/>
            <person name="Pukall R."/>
            <person name="Goker M."/>
            <person name="Detter J.C."/>
            <person name="Woyke T."/>
            <person name="Bristow J."/>
            <person name="Eisen J.A."/>
            <person name="Markowitz V."/>
            <person name="Hugenholtz P."/>
            <person name="Kyrpides N.C."/>
            <person name="Klenk H.P."/>
            <person name="Mavromatis K."/>
        </authorList>
    </citation>
    <scope>NUCLEOTIDE SEQUENCE [LARGE SCALE GENOMIC DNA]</scope>
    <source>
        <strain evidence="3">ATCC 700253 / DSM 10332 / NAL</strain>
    </source>
</reference>
<dbReference type="AlphaFoldDB" id="G8TU95"/>
<gene>
    <name evidence="2" type="ordered locus">Sulac_2298</name>
</gene>
<accession>G8TU95</accession>
<evidence type="ECO:0000256" key="1">
    <source>
        <dbReference type="SAM" id="Phobius"/>
    </source>
</evidence>
<dbReference type="HOGENOM" id="CLU_2977581_0_0_9"/>
<keyword evidence="3" id="KW-1185">Reference proteome</keyword>
<organism evidence="2 3">
    <name type="scientific">Sulfobacillus acidophilus (strain ATCC 700253 / DSM 10332 / NAL)</name>
    <dbReference type="NCBI Taxonomy" id="679936"/>
    <lineage>
        <taxon>Bacteria</taxon>
        <taxon>Bacillati</taxon>
        <taxon>Bacillota</taxon>
        <taxon>Clostridia</taxon>
        <taxon>Eubacteriales</taxon>
        <taxon>Clostridiales Family XVII. Incertae Sedis</taxon>
        <taxon>Sulfobacillus</taxon>
    </lineage>
</organism>
<keyword evidence="1" id="KW-1133">Transmembrane helix</keyword>
<proteinExistence type="predicted"/>
<evidence type="ECO:0000313" key="2">
    <source>
        <dbReference type="EMBL" id="AEW05767.1"/>
    </source>
</evidence>
<keyword evidence="1" id="KW-0472">Membrane</keyword>
<feature type="transmembrane region" description="Helical" evidence="1">
    <location>
        <begin position="6"/>
        <end position="29"/>
    </location>
</feature>
<dbReference type="Proteomes" id="UP000005439">
    <property type="component" value="Chromosome"/>
</dbReference>
<sequence>MSHNVFWTTATAMAAIVYTIFLEQPLIMFSRAFRDLSRSSGFVELHRQGQDRGLYHVN</sequence>
<protein>
    <submittedName>
        <fullName evidence="2">Uncharacterized protein</fullName>
    </submittedName>
</protein>
<dbReference type="KEGG" id="sap:Sulac_2298"/>
<name>G8TU95_SULAD</name>
<evidence type="ECO:0000313" key="3">
    <source>
        <dbReference type="Proteomes" id="UP000005439"/>
    </source>
</evidence>
<dbReference type="EMBL" id="CP003179">
    <property type="protein sequence ID" value="AEW05767.1"/>
    <property type="molecule type" value="Genomic_DNA"/>
</dbReference>